<evidence type="ECO:0000256" key="4">
    <source>
        <dbReference type="ARBA" id="ARBA00022692"/>
    </source>
</evidence>
<evidence type="ECO:0000259" key="18">
    <source>
        <dbReference type="PROSITE" id="PS50853"/>
    </source>
</evidence>
<dbReference type="InterPro" id="IPR050122">
    <property type="entry name" value="RTK"/>
</dbReference>
<dbReference type="InterPro" id="IPR008266">
    <property type="entry name" value="Tyr_kinase_AS"/>
</dbReference>
<keyword evidence="11" id="KW-0829">Tyrosine-protein kinase</keyword>
<evidence type="ECO:0000256" key="12">
    <source>
        <dbReference type="ARBA" id="ARBA00023170"/>
    </source>
</evidence>
<keyword evidence="5" id="KW-0677">Repeat</keyword>
<dbReference type="PRINTS" id="PR00109">
    <property type="entry name" value="TYRKINASE"/>
</dbReference>
<dbReference type="PROSITE" id="PS00109">
    <property type="entry name" value="PROTEIN_KINASE_TYR"/>
    <property type="match status" value="1"/>
</dbReference>
<dbReference type="SUPFAM" id="SSF63825">
    <property type="entry name" value="YWTD domain"/>
    <property type="match status" value="2"/>
</dbReference>
<dbReference type="Proteomes" id="UP001166093">
    <property type="component" value="Unassembled WGS sequence"/>
</dbReference>
<dbReference type="Gene3D" id="3.30.200.20">
    <property type="entry name" value="Phosphorylase Kinase, domain 1"/>
    <property type="match status" value="1"/>
</dbReference>
<dbReference type="InterPro" id="IPR002011">
    <property type="entry name" value="Tyr_kinase_rcpt_2_CS"/>
</dbReference>
<keyword evidence="6 15" id="KW-0547">Nucleotide-binding</keyword>
<keyword evidence="8 15" id="KW-0067">ATP-binding</keyword>
<dbReference type="Pfam" id="PF00041">
    <property type="entry name" value="fn3"/>
    <property type="match status" value="2"/>
</dbReference>
<evidence type="ECO:0000256" key="7">
    <source>
        <dbReference type="ARBA" id="ARBA00022777"/>
    </source>
</evidence>
<dbReference type="CDD" id="cd00063">
    <property type="entry name" value="FN3"/>
    <property type="match status" value="2"/>
</dbReference>
<dbReference type="InterPro" id="IPR011009">
    <property type="entry name" value="Kinase-like_dom_sf"/>
</dbReference>
<dbReference type="EC" id="2.7.10.1" evidence="16"/>
<dbReference type="SMART" id="SM00219">
    <property type="entry name" value="TyrKc"/>
    <property type="match status" value="1"/>
</dbReference>
<dbReference type="PANTHER" id="PTHR24416">
    <property type="entry name" value="TYROSINE-PROTEIN KINASE RECEPTOR"/>
    <property type="match status" value="1"/>
</dbReference>
<keyword evidence="20" id="KW-1185">Reference proteome</keyword>
<dbReference type="PROSITE" id="PS50853">
    <property type="entry name" value="FN3"/>
    <property type="match status" value="2"/>
</dbReference>
<dbReference type="InterPro" id="IPR000719">
    <property type="entry name" value="Prot_kinase_dom"/>
</dbReference>
<dbReference type="InterPro" id="IPR020635">
    <property type="entry name" value="Tyr_kinase_cat_dom"/>
</dbReference>
<organism evidence="19 20">
    <name type="scientific">Polyodon spathula</name>
    <name type="common">North American paddlefish</name>
    <name type="synonym">Squalus spathula</name>
    <dbReference type="NCBI Taxonomy" id="7913"/>
    <lineage>
        <taxon>Eukaryota</taxon>
        <taxon>Metazoa</taxon>
        <taxon>Chordata</taxon>
        <taxon>Craniata</taxon>
        <taxon>Vertebrata</taxon>
        <taxon>Euteleostomi</taxon>
        <taxon>Actinopterygii</taxon>
        <taxon>Chondrostei</taxon>
        <taxon>Acipenseriformes</taxon>
        <taxon>Polyodontidae</taxon>
        <taxon>Polyodon</taxon>
    </lineage>
</organism>
<evidence type="ECO:0000256" key="15">
    <source>
        <dbReference type="PROSITE-ProRule" id="PRU10141"/>
    </source>
</evidence>
<dbReference type="InterPro" id="IPR017441">
    <property type="entry name" value="Protein_kinase_ATP_BS"/>
</dbReference>
<dbReference type="Gene3D" id="1.10.510.10">
    <property type="entry name" value="Transferase(Phosphotransferase) domain 1"/>
    <property type="match status" value="1"/>
</dbReference>
<keyword evidence="3" id="KW-0808">Transferase</keyword>
<dbReference type="InterPro" id="IPR013783">
    <property type="entry name" value="Ig-like_fold"/>
</dbReference>
<sequence length="1182" mass="132904">SAPVFQNVECLTPETVEVSWSPPPFPGGSIVGYNLKLSSINQELHRAAGSNELQMLLYPTTANTTYRLTVVAVNAEGEGPAAEMNVTTPALEPQAEGQWLFLSRMDSLRSTVVEDLVSAADCLPANFVQNNITGIAVNYYFKQIYFTEGNRIWVKGAIKLSNAVDLETVYVGSEPITAISVDWMYQKLYFVMDRKMFLCTLKNCSSPEEITPYHRGSPKRIIADPYNGYIFLLMDEGIYKMNLPELSALSKNITLVVRSDSMQDFVVSYKSKRLIYFNDTDRSISSVFLDGSSFYTIRPPVGSINTVVSLAYEADHFMITNAEEVFHETQYSGHFFYNTYMVGCDETQIEKFGFDNLLFFSESSQPYPVPLPPKQLQSLFGSDIAALNWEKPEPRIKASPAAWQNWTYTVRVSAEHLSVDHEYKSVVDTKFTVTGLNSSTKYSFTVQAESPGGRSPWSNAFEGTTLRKVKESPYILAAGKDGIWKHQVEKFDPGILIYPDIKQATHIDWYNSTIFWSDLAGHVHMMPPDSNVVLVSGILQAGSLAFDWLGQHLYWAGLASKTIYRTALTSMQTEVVAQVRHLVIDFVVDSVNAFLYWTTSLTVECARLNGEKHQVFQEHHLFSNKQVFALASDLNLGHLYWLVQDGMYLHLYRVNLLREGFVDTSITEFAAWSSLRISRHGLQFYSGRLFWLDGNNTLTVQEVNQSSSVPLFTATQLRAFTLVHVSMKPLPDGYVSTPIVIPQSVPISSIRIEGNYSIARVVWNASRNVEYGTVFYCVESETLQLHENRSNKHCLPPNELSTPAFEVNGLQPHTKFDISITPYTYWGKGQTTMTILQTPTGEKENENQMALFTVAKPVSVSAYSPLLQPLPGWYRRRKIKQSPSNRLMVYFKPDAELAEIRGLASSVGLVNACYAISFLPTESGRNSLPGFPRERLRLCCLLGSGAFGEVYEGVALDILGKGSGETKVAVKTLKNVATDHEKAEFLKEAHLMSQFDHPHILKLLGVCLMNEPHFIILELMKGGDLRTYLREARATRKRGSLLSILDLLDVCVDVSKGCAYLEKMHFVHRDLAARNCLVSVKEYGTPERLVKIGDFGLARDIYKNDYYRKRGEGLLPVRWMAPESLIDGVFTKYSDVWSFGVLLWEIITLGEQPYPAYSNLEVLHLVRSGGRLPSPTNCPDDM</sequence>
<keyword evidence="7 19" id="KW-0418">Kinase</keyword>
<name>A0ABS2Y411_POLSP</name>
<evidence type="ECO:0000256" key="6">
    <source>
        <dbReference type="ARBA" id="ARBA00022741"/>
    </source>
</evidence>
<feature type="binding site" evidence="15">
    <location>
        <position position="971"/>
    </location>
    <ligand>
        <name>ATP</name>
        <dbReference type="ChEBI" id="CHEBI:30616"/>
    </ligand>
</feature>
<evidence type="ECO:0000256" key="16">
    <source>
        <dbReference type="RuleBase" id="RU000312"/>
    </source>
</evidence>
<evidence type="ECO:0000256" key="1">
    <source>
        <dbReference type="ARBA" id="ARBA00004479"/>
    </source>
</evidence>
<gene>
    <name evidence="19" type="primary">Ros1</name>
    <name evidence="19" type="ORF">GTO93_0014167</name>
</gene>
<accession>A0ABS2Y411</accession>
<evidence type="ECO:0000259" key="17">
    <source>
        <dbReference type="PROSITE" id="PS50011"/>
    </source>
</evidence>
<keyword evidence="10" id="KW-0472">Membrane</keyword>
<keyword evidence="2 16" id="KW-0597">Phosphoprotein</keyword>
<dbReference type="InterPro" id="IPR003961">
    <property type="entry name" value="FN3_dom"/>
</dbReference>
<feature type="non-terminal residue" evidence="19">
    <location>
        <position position="1182"/>
    </location>
</feature>
<dbReference type="PRINTS" id="PR00014">
    <property type="entry name" value="FNTYPEIII"/>
</dbReference>
<keyword evidence="9" id="KW-1133">Transmembrane helix</keyword>
<dbReference type="PROSITE" id="PS00107">
    <property type="entry name" value="PROTEIN_KINASE_ATP"/>
    <property type="match status" value="1"/>
</dbReference>
<dbReference type="SUPFAM" id="SSF56112">
    <property type="entry name" value="Protein kinase-like (PK-like)"/>
    <property type="match status" value="1"/>
</dbReference>
<dbReference type="PROSITE" id="PS00239">
    <property type="entry name" value="RECEPTOR_TYR_KIN_II"/>
    <property type="match status" value="1"/>
</dbReference>
<dbReference type="Pfam" id="PF07714">
    <property type="entry name" value="PK_Tyr_Ser-Thr"/>
    <property type="match status" value="1"/>
</dbReference>
<dbReference type="SUPFAM" id="SSF49265">
    <property type="entry name" value="Fibronectin type III"/>
    <property type="match status" value="1"/>
</dbReference>
<comment type="subcellular location">
    <subcellularLocation>
        <location evidence="1">Membrane</location>
        <topology evidence="1">Single-pass type I membrane protein</topology>
    </subcellularLocation>
</comment>
<evidence type="ECO:0000256" key="14">
    <source>
        <dbReference type="ARBA" id="ARBA00051243"/>
    </source>
</evidence>
<keyword evidence="4 16" id="KW-0812">Transmembrane</keyword>
<proteinExistence type="inferred from homology"/>
<evidence type="ECO:0000256" key="10">
    <source>
        <dbReference type="ARBA" id="ARBA00023136"/>
    </source>
</evidence>
<evidence type="ECO:0000256" key="13">
    <source>
        <dbReference type="ARBA" id="ARBA00023180"/>
    </source>
</evidence>
<dbReference type="EMBL" id="JAAWVQ010105841">
    <property type="protein sequence ID" value="MBN3281163.1"/>
    <property type="molecule type" value="Genomic_DNA"/>
</dbReference>
<comment type="similarity">
    <text evidence="16">Belongs to the protein kinase superfamily. Tyr protein kinase family. Insulin receptor subfamily.</text>
</comment>
<keyword evidence="12 16" id="KW-0675">Receptor</keyword>
<dbReference type="GO" id="GO:0016301">
    <property type="term" value="F:kinase activity"/>
    <property type="evidence" value="ECO:0007669"/>
    <property type="project" value="UniProtKB-KW"/>
</dbReference>
<dbReference type="PROSITE" id="PS50011">
    <property type="entry name" value="PROTEIN_KINASE_DOM"/>
    <property type="match status" value="1"/>
</dbReference>
<keyword evidence="13" id="KW-0325">Glycoprotein</keyword>
<dbReference type="PANTHER" id="PTHR24416:SF527">
    <property type="entry name" value="PROTO-ONCOGENE TYROSINE-PROTEIN KINASE ROS"/>
    <property type="match status" value="1"/>
</dbReference>
<evidence type="ECO:0000256" key="2">
    <source>
        <dbReference type="ARBA" id="ARBA00022553"/>
    </source>
</evidence>
<dbReference type="SMART" id="SM00135">
    <property type="entry name" value="LY"/>
    <property type="match status" value="4"/>
</dbReference>
<feature type="non-terminal residue" evidence="19">
    <location>
        <position position="1"/>
    </location>
</feature>
<dbReference type="InterPro" id="IPR001245">
    <property type="entry name" value="Ser-Thr/Tyr_kinase_cat_dom"/>
</dbReference>
<comment type="catalytic activity">
    <reaction evidence="14 16">
        <text>L-tyrosyl-[protein] + ATP = O-phospho-L-tyrosyl-[protein] + ADP + H(+)</text>
        <dbReference type="Rhea" id="RHEA:10596"/>
        <dbReference type="Rhea" id="RHEA-COMP:10136"/>
        <dbReference type="Rhea" id="RHEA-COMP:20101"/>
        <dbReference type="ChEBI" id="CHEBI:15378"/>
        <dbReference type="ChEBI" id="CHEBI:30616"/>
        <dbReference type="ChEBI" id="CHEBI:46858"/>
        <dbReference type="ChEBI" id="CHEBI:61978"/>
        <dbReference type="ChEBI" id="CHEBI:456216"/>
        <dbReference type="EC" id="2.7.10.1"/>
    </reaction>
</comment>
<feature type="domain" description="Fibronectin type-III" evidence="18">
    <location>
        <begin position="369"/>
        <end position="468"/>
    </location>
</feature>
<protein>
    <recommendedName>
        <fullName evidence="16">Tyrosine-protein kinase receptor</fullName>
        <ecNumber evidence="16">2.7.10.1</ecNumber>
    </recommendedName>
</protein>
<evidence type="ECO:0000256" key="11">
    <source>
        <dbReference type="ARBA" id="ARBA00023137"/>
    </source>
</evidence>
<evidence type="ECO:0000256" key="5">
    <source>
        <dbReference type="ARBA" id="ARBA00022737"/>
    </source>
</evidence>
<evidence type="ECO:0000256" key="3">
    <source>
        <dbReference type="ARBA" id="ARBA00022679"/>
    </source>
</evidence>
<evidence type="ECO:0000256" key="9">
    <source>
        <dbReference type="ARBA" id="ARBA00022989"/>
    </source>
</evidence>
<feature type="domain" description="Protein kinase" evidence="17">
    <location>
        <begin position="936"/>
        <end position="1182"/>
    </location>
</feature>
<dbReference type="InterPro" id="IPR011042">
    <property type="entry name" value="6-blade_b-propeller_TolB-like"/>
</dbReference>
<comment type="caution">
    <text evidence="19">The sequence shown here is derived from an EMBL/GenBank/DDBJ whole genome shotgun (WGS) entry which is preliminary data.</text>
</comment>
<evidence type="ECO:0000313" key="20">
    <source>
        <dbReference type="Proteomes" id="UP001166093"/>
    </source>
</evidence>
<dbReference type="Gene3D" id="2.120.10.30">
    <property type="entry name" value="TolB, C-terminal domain"/>
    <property type="match status" value="2"/>
</dbReference>
<dbReference type="SMART" id="SM00060">
    <property type="entry name" value="FN3"/>
    <property type="match status" value="3"/>
</dbReference>
<dbReference type="Gene3D" id="2.60.40.10">
    <property type="entry name" value="Immunoglobulins"/>
    <property type="match status" value="2"/>
</dbReference>
<reference evidence="19" key="1">
    <citation type="journal article" date="2021" name="Cell">
        <title>Tracing the genetic footprints of vertebrate landing in non-teleost ray-finned fishes.</title>
        <authorList>
            <person name="Bi X."/>
            <person name="Wang K."/>
            <person name="Yang L."/>
            <person name="Pan H."/>
            <person name="Jiang H."/>
            <person name="Wei Q."/>
            <person name="Fang M."/>
            <person name="Yu H."/>
            <person name="Zhu C."/>
            <person name="Cai Y."/>
            <person name="He Y."/>
            <person name="Gan X."/>
            <person name="Zeng H."/>
            <person name="Yu D."/>
            <person name="Zhu Y."/>
            <person name="Jiang H."/>
            <person name="Qiu Q."/>
            <person name="Yang H."/>
            <person name="Zhang Y.E."/>
            <person name="Wang W."/>
            <person name="Zhu M."/>
            <person name="He S."/>
            <person name="Zhang G."/>
        </authorList>
    </citation>
    <scope>NUCLEOTIDE SEQUENCE</scope>
    <source>
        <strain evidence="19">Pddl_001</strain>
    </source>
</reference>
<dbReference type="InterPro" id="IPR036116">
    <property type="entry name" value="FN3_sf"/>
</dbReference>
<evidence type="ECO:0000313" key="19">
    <source>
        <dbReference type="EMBL" id="MBN3281163.1"/>
    </source>
</evidence>
<dbReference type="InterPro" id="IPR000033">
    <property type="entry name" value="LDLR_classB_rpt"/>
</dbReference>
<evidence type="ECO:0000256" key="8">
    <source>
        <dbReference type="ARBA" id="ARBA00022840"/>
    </source>
</evidence>
<feature type="domain" description="Fibronectin type-III" evidence="18">
    <location>
        <begin position="2"/>
        <end position="93"/>
    </location>
</feature>